<evidence type="ECO:0000256" key="1">
    <source>
        <dbReference type="SAM" id="Phobius"/>
    </source>
</evidence>
<feature type="transmembrane region" description="Helical" evidence="1">
    <location>
        <begin position="6"/>
        <end position="27"/>
    </location>
</feature>
<feature type="transmembrane region" description="Helical" evidence="1">
    <location>
        <begin position="77"/>
        <end position="94"/>
    </location>
</feature>
<keyword evidence="1" id="KW-1133">Transmembrane helix</keyword>
<keyword evidence="3" id="KW-1185">Reference proteome</keyword>
<sequence length="105" mass="10591">MLTATKVHTAATVICFPLMFAFGLSWWSGGISRQTRLARHAPQQRPQAIGLHFSAQFLGVAIGGALGGAVLSGFGPIAVPVVGAAIAALTVLSVRQTAPSPAAGA</sequence>
<dbReference type="AlphaFoldDB" id="A0A4U0S259"/>
<dbReference type="Proteomes" id="UP000305778">
    <property type="component" value="Unassembled WGS sequence"/>
</dbReference>
<organism evidence="2 3">
    <name type="scientific">Actinacidiphila oryziradicis</name>
    <dbReference type="NCBI Taxonomy" id="2571141"/>
    <lineage>
        <taxon>Bacteria</taxon>
        <taxon>Bacillati</taxon>
        <taxon>Actinomycetota</taxon>
        <taxon>Actinomycetes</taxon>
        <taxon>Kitasatosporales</taxon>
        <taxon>Streptomycetaceae</taxon>
        <taxon>Actinacidiphila</taxon>
    </lineage>
</organism>
<dbReference type="OrthoDB" id="9814237at2"/>
<evidence type="ECO:0000313" key="2">
    <source>
        <dbReference type="EMBL" id="TKA02922.1"/>
    </source>
</evidence>
<keyword evidence="1" id="KW-0472">Membrane</keyword>
<dbReference type="Gene3D" id="1.20.1250.20">
    <property type="entry name" value="MFS general substrate transporter like domains"/>
    <property type="match status" value="1"/>
</dbReference>
<comment type="caution">
    <text evidence="2">The sequence shown here is derived from an EMBL/GenBank/DDBJ whole genome shotgun (WGS) entry which is preliminary data.</text>
</comment>
<dbReference type="RefSeq" id="WP_136728725.1">
    <property type="nucleotide sequence ID" value="NZ_SUMC01000060.1"/>
</dbReference>
<dbReference type="EMBL" id="SUMC01000060">
    <property type="protein sequence ID" value="TKA02922.1"/>
    <property type="molecule type" value="Genomic_DNA"/>
</dbReference>
<protein>
    <submittedName>
        <fullName evidence="2">MFS transporter</fullName>
    </submittedName>
</protein>
<dbReference type="SUPFAM" id="SSF103473">
    <property type="entry name" value="MFS general substrate transporter"/>
    <property type="match status" value="1"/>
</dbReference>
<evidence type="ECO:0000313" key="3">
    <source>
        <dbReference type="Proteomes" id="UP000305778"/>
    </source>
</evidence>
<reference evidence="2 3" key="1">
    <citation type="submission" date="2019-04" db="EMBL/GenBank/DDBJ databases">
        <title>Streptomyces oryziradicis sp. nov., a novel actinomycete isolated from rhizosphere soil of rice (Oryza sativa L.).</title>
        <authorList>
            <person name="Li C."/>
        </authorList>
    </citation>
    <scope>NUCLEOTIDE SEQUENCE [LARGE SCALE GENOMIC DNA]</scope>
    <source>
        <strain evidence="2 3">NEAU-C40</strain>
    </source>
</reference>
<accession>A0A4U0S259</accession>
<proteinExistence type="predicted"/>
<name>A0A4U0S259_9ACTN</name>
<gene>
    <name evidence="2" type="ORF">FCI23_37935</name>
</gene>
<keyword evidence="1" id="KW-0812">Transmembrane</keyword>
<feature type="transmembrane region" description="Helical" evidence="1">
    <location>
        <begin position="48"/>
        <end position="71"/>
    </location>
</feature>
<dbReference type="InterPro" id="IPR036259">
    <property type="entry name" value="MFS_trans_sf"/>
</dbReference>